<keyword evidence="1" id="KW-0812">Transmembrane</keyword>
<dbReference type="InterPro" id="IPR018649">
    <property type="entry name" value="SHOCT"/>
</dbReference>
<protein>
    <submittedName>
        <fullName evidence="3">Short C-terminal domain-containing protein</fullName>
    </submittedName>
</protein>
<gene>
    <name evidence="3" type="ORF">SAMN05660462_01268</name>
</gene>
<evidence type="ECO:0000313" key="4">
    <source>
        <dbReference type="Proteomes" id="UP000198625"/>
    </source>
</evidence>
<dbReference type="Pfam" id="PF09851">
    <property type="entry name" value="SHOCT"/>
    <property type="match status" value="1"/>
</dbReference>
<organism evidence="3 4">
    <name type="scientific">Proteiniborus ethanoligenes</name>
    <dbReference type="NCBI Taxonomy" id="415015"/>
    <lineage>
        <taxon>Bacteria</taxon>
        <taxon>Bacillati</taxon>
        <taxon>Bacillota</taxon>
        <taxon>Clostridia</taxon>
        <taxon>Eubacteriales</taxon>
        <taxon>Proteiniborus</taxon>
    </lineage>
</organism>
<dbReference type="STRING" id="415015.SAMN05660462_01268"/>
<feature type="transmembrane region" description="Helical" evidence="1">
    <location>
        <begin position="45"/>
        <end position="63"/>
    </location>
</feature>
<feature type="transmembrane region" description="Helical" evidence="1">
    <location>
        <begin position="20"/>
        <end position="39"/>
    </location>
</feature>
<accession>A0A1H3NVU3</accession>
<keyword evidence="1" id="KW-0472">Membrane</keyword>
<name>A0A1H3NVU3_9FIRM</name>
<dbReference type="AlphaFoldDB" id="A0A1H3NVU3"/>
<dbReference type="Proteomes" id="UP000198625">
    <property type="component" value="Unassembled WGS sequence"/>
</dbReference>
<evidence type="ECO:0000256" key="1">
    <source>
        <dbReference type="SAM" id="Phobius"/>
    </source>
</evidence>
<evidence type="ECO:0000259" key="2">
    <source>
        <dbReference type="Pfam" id="PF09851"/>
    </source>
</evidence>
<reference evidence="3 4" key="1">
    <citation type="submission" date="2016-10" db="EMBL/GenBank/DDBJ databases">
        <authorList>
            <person name="de Groot N.N."/>
        </authorList>
    </citation>
    <scope>NUCLEOTIDE SEQUENCE [LARGE SCALE GENOMIC DNA]</scope>
    <source>
        <strain evidence="3 4">DSM 21650</strain>
    </source>
</reference>
<evidence type="ECO:0000313" key="3">
    <source>
        <dbReference type="EMBL" id="SDY92635.1"/>
    </source>
</evidence>
<proteinExistence type="predicted"/>
<dbReference type="RefSeq" id="WP_091728749.1">
    <property type="nucleotide sequence ID" value="NZ_FNQE01000011.1"/>
</dbReference>
<sequence>MKQLIMQGVILMNRKERLKVRYLLNLISGIILITYNALVIPKNRFAGLLIAVIASGLIVNGLMNLQKLKIHKQDLDFCDAEERLRNLKKLLKDGLITENEYEKKRHEIIEKDL</sequence>
<dbReference type="EMBL" id="FNQE01000011">
    <property type="protein sequence ID" value="SDY92635.1"/>
    <property type="molecule type" value="Genomic_DNA"/>
</dbReference>
<keyword evidence="1" id="KW-1133">Transmembrane helix</keyword>
<keyword evidence="4" id="KW-1185">Reference proteome</keyword>
<feature type="domain" description="SHOCT" evidence="2">
    <location>
        <begin position="82"/>
        <end position="108"/>
    </location>
</feature>